<dbReference type="EMBL" id="SSUX01000008">
    <property type="protein sequence ID" value="THJ45031.1"/>
    <property type="molecule type" value="Genomic_DNA"/>
</dbReference>
<evidence type="ECO:0000313" key="2">
    <source>
        <dbReference type="EMBL" id="THJ45031.1"/>
    </source>
</evidence>
<name>A0A4S5CK53_AERVE</name>
<dbReference type="PROSITE" id="PS51257">
    <property type="entry name" value="PROKAR_LIPOPROTEIN"/>
    <property type="match status" value="1"/>
</dbReference>
<proteinExistence type="predicted"/>
<feature type="chain" id="PRO_5020891064" description="Lipoprotein" evidence="1">
    <location>
        <begin position="21"/>
        <end position="125"/>
    </location>
</feature>
<evidence type="ECO:0008006" key="4">
    <source>
        <dbReference type="Google" id="ProtNLM"/>
    </source>
</evidence>
<dbReference type="AlphaFoldDB" id="A0A4S5CK53"/>
<feature type="signal peptide" evidence="1">
    <location>
        <begin position="1"/>
        <end position="20"/>
    </location>
</feature>
<gene>
    <name evidence="2" type="ORF">E8Q35_12660</name>
</gene>
<keyword evidence="1" id="KW-0732">Signal</keyword>
<protein>
    <recommendedName>
        <fullName evidence="4">Lipoprotein</fullName>
    </recommendedName>
</protein>
<accession>A0A4S5CK53</accession>
<organism evidence="2 3">
    <name type="scientific">Aeromonas veronii</name>
    <dbReference type="NCBI Taxonomy" id="654"/>
    <lineage>
        <taxon>Bacteria</taxon>
        <taxon>Pseudomonadati</taxon>
        <taxon>Pseudomonadota</taxon>
        <taxon>Gammaproteobacteria</taxon>
        <taxon>Aeromonadales</taxon>
        <taxon>Aeromonadaceae</taxon>
        <taxon>Aeromonas</taxon>
    </lineage>
</organism>
<comment type="caution">
    <text evidence="2">The sequence shown here is derived from an EMBL/GenBank/DDBJ whole genome shotgun (WGS) entry which is preliminary data.</text>
</comment>
<reference evidence="2 3" key="1">
    <citation type="submission" date="2019-04" db="EMBL/GenBank/DDBJ databases">
        <title>Comparative genomics of Aeromonas veronii strains pathogenic to fish.</title>
        <authorList>
            <person name="Cascarano M.C."/>
            <person name="Smyrli M."/>
            <person name="Katharios P."/>
        </authorList>
    </citation>
    <scope>NUCLEOTIDE SEQUENCE [LARGE SCALE GENOMIC DNA]</scope>
    <source>
        <strain evidence="2 3">XU1</strain>
    </source>
</reference>
<dbReference type="RefSeq" id="WP_136501854.1">
    <property type="nucleotide sequence ID" value="NZ_SSUX01000008.1"/>
</dbReference>
<evidence type="ECO:0000313" key="3">
    <source>
        <dbReference type="Proteomes" id="UP000309618"/>
    </source>
</evidence>
<dbReference type="Proteomes" id="UP000309618">
    <property type="component" value="Unassembled WGS sequence"/>
</dbReference>
<evidence type="ECO:0000256" key="1">
    <source>
        <dbReference type="SAM" id="SignalP"/>
    </source>
</evidence>
<sequence length="125" mass="14266">MKRVLLISLLSMLSSGCNDAAMERYVQFDDQTSQWRAIEVGADSVAWISSEQCERVFVESKDKAREELRHFEIETVDGVEVYSHPSIGEFIHVASYDHEPLEAAREFGNKHGFWKAQTDLPVTKC</sequence>